<dbReference type="EMBL" id="CP017554">
    <property type="protein sequence ID" value="AOW02078.1"/>
    <property type="molecule type" value="Genomic_DNA"/>
</dbReference>
<dbReference type="Proteomes" id="UP000182444">
    <property type="component" value="Chromosome 1B"/>
</dbReference>
<evidence type="ECO:0000313" key="1">
    <source>
        <dbReference type="EMBL" id="AOW02078.1"/>
    </source>
</evidence>
<gene>
    <name evidence="1" type="ORF">YALI1_B29436g</name>
</gene>
<dbReference type="AlphaFoldDB" id="A0A1D8N8V6"/>
<sequence length="108" mass="11629">MARSSSHGGGTNFLTLEQPAERLTNRCQHTTIVRTYVRHVMEIVPAVDSRSSVGDMIVVGHWLLCATRTSGGPAAPTIAIPIVEMCVYLRTSGLVFTYTPLLAVTGQS</sequence>
<organism evidence="1 2">
    <name type="scientific">Yarrowia lipolytica</name>
    <name type="common">Candida lipolytica</name>
    <dbReference type="NCBI Taxonomy" id="4952"/>
    <lineage>
        <taxon>Eukaryota</taxon>
        <taxon>Fungi</taxon>
        <taxon>Dikarya</taxon>
        <taxon>Ascomycota</taxon>
        <taxon>Saccharomycotina</taxon>
        <taxon>Dipodascomycetes</taxon>
        <taxon>Dipodascales</taxon>
        <taxon>Dipodascales incertae sedis</taxon>
        <taxon>Yarrowia</taxon>
    </lineage>
</organism>
<protein>
    <submittedName>
        <fullName evidence="1">Uncharacterized protein</fullName>
    </submittedName>
</protein>
<evidence type="ECO:0000313" key="2">
    <source>
        <dbReference type="Proteomes" id="UP000182444"/>
    </source>
</evidence>
<accession>A0A1D8N8V6</accession>
<reference evidence="1 2" key="1">
    <citation type="journal article" date="2016" name="PLoS ONE">
        <title>Sequence Assembly of Yarrowia lipolytica Strain W29/CLIB89 Shows Transposable Element Diversity.</title>
        <authorList>
            <person name="Magnan C."/>
            <person name="Yu J."/>
            <person name="Chang I."/>
            <person name="Jahn E."/>
            <person name="Kanomata Y."/>
            <person name="Wu J."/>
            <person name="Zeller M."/>
            <person name="Oakes M."/>
            <person name="Baldi P."/>
            <person name="Sandmeyer S."/>
        </authorList>
    </citation>
    <scope>NUCLEOTIDE SEQUENCE [LARGE SCALE GENOMIC DNA]</scope>
    <source>
        <strain evidence="2">CLIB89(W29)</strain>
    </source>
</reference>
<dbReference type="RefSeq" id="XP_068138248.1">
    <property type="nucleotide sequence ID" value="XM_068282147.1"/>
</dbReference>
<name>A0A1D8N8V6_YARLL</name>
<proteinExistence type="predicted"/>
<dbReference type="VEuPathDB" id="FungiDB:YALI1_B29436g"/>
<dbReference type="GeneID" id="94582789"/>